<evidence type="ECO:0000313" key="2">
    <source>
        <dbReference type="EMBL" id="HIW01918.1"/>
    </source>
</evidence>
<accession>A0A9D1Q0G7</accession>
<sequence>MSSETETTAGRKGYVFEIVKAVVIALVLSLVFVLIAAFAIKFFNIPTGAVPVINQVIRTLAVFLGCVISLRRPGSGWLRGVITGLTYSALAFVLFSVMGGGFTWDITLLNNIAFGTAAGLIGGIVAMVARKN</sequence>
<organism evidence="2 3">
    <name type="scientific">Candidatus Protoclostridium stercorigallinarum</name>
    <dbReference type="NCBI Taxonomy" id="2838741"/>
    <lineage>
        <taxon>Bacteria</taxon>
        <taxon>Bacillati</taxon>
        <taxon>Bacillota</taxon>
        <taxon>Clostridia</taxon>
        <taxon>Candidatus Protoclostridium</taxon>
    </lineage>
</organism>
<comment type="caution">
    <text evidence="2">The sequence shown here is derived from an EMBL/GenBank/DDBJ whole genome shotgun (WGS) entry which is preliminary data.</text>
</comment>
<evidence type="ECO:0000313" key="3">
    <source>
        <dbReference type="Proteomes" id="UP000823990"/>
    </source>
</evidence>
<feature type="transmembrane region" description="Helical" evidence="1">
    <location>
        <begin position="21"/>
        <end position="40"/>
    </location>
</feature>
<feature type="transmembrane region" description="Helical" evidence="1">
    <location>
        <begin position="82"/>
        <end position="102"/>
    </location>
</feature>
<reference evidence="2" key="1">
    <citation type="journal article" date="2021" name="PeerJ">
        <title>Extensive microbial diversity within the chicken gut microbiome revealed by metagenomics and culture.</title>
        <authorList>
            <person name="Gilroy R."/>
            <person name="Ravi A."/>
            <person name="Getino M."/>
            <person name="Pursley I."/>
            <person name="Horton D.L."/>
            <person name="Alikhan N.F."/>
            <person name="Baker D."/>
            <person name="Gharbi K."/>
            <person name="Hall N."/>
            <person name="Watson M."/>
            <person name="Adriaenssens E.M."/>
            <person name="Foster-Nyarko E."/>
            <person name="Jarju S."/>
            <person name="Secka A."/>
            <person name="Antonio M."/>
            <person name="Oren A."/>
            <person name="Chaudhuri R.R."/>
            <person name="La Ragione R."/>
            <person name="Hildebrand F."/>
            <person name="Pallen M.J."/>
        </authorList>
    </citation>
    <scope>NUCLEOTIDE SEQUENCE</scope>
    <source>
        <strain evidence="2">12435</strain>
    </source>
</reference>
<evidence type="ECO:0000256" key="1">
    <source>
        <dbReference type="SAM" id="Phobius"/>
    </source>
</evidence>
<proteinExistence type="predicted"/>
<reference evidence="2" key="2">
    <citation type="submission" date="2021-04" db="EMBL/GenBank/DDBJ databases">
        <authorList>
            <person name="Gilroy R."/>
        </authorList>
    </citation>
    <scope>NUCLEOTIDE SEQUENCE</scope>
    <source>
        <strain evidence="2">12435</strain>
    </source>
</reference>
<feature type="transmembrane region" description="Helical" evidence="1">
    <location>
        <begin position="108"/>
        <end position="129"/>
    </location>
</feature>
<dbReference type="InterPro" id="IPR023804">
    <property type="entry name" value="DUF3792_TM"/>
</dbReference>
<feature type="transmembrane region" description="Helical" evidence="1">
    <location>
        <begin position="52"/>
        <end position="70"/>
    </location>
</feature>
<keyword evidence="1" id="KW-0812">Transmembrane</keyword>
<gene>
    <name evidence="2" type="ORF">H9892_01055</name>
</gene>
<dbReference type="NCBIfam" id="TIGR04086">
    <property type="entry name" value="TIGR04086_membr"/>
    <property type="match status" value="1"/>
</dbReference>
<dbReference type="Pfam" id="PF12670">
    <property type="entry name" value="DUF3792"/>
    <property type="match status" value="1"/>
</dbReference>
<protein>
    <submittedName>
        <fullName evidence="2">TIGR04086 family membrane protein</fullName>
    </submittedName>
</protein>
<dbReference type="Proteomes" id="UP000823990">
    <property type="component" value="Unassembled WGS sequence"/>
</dbReference>
<keyword evidence="1" id="KW-1133">Transmembrane helix</keyword>
<name>A0A9D1Q0G7_9FIRM</name>
<keyword evidence="1" id="KW-0472">Membrane</keyword>
<dbReference type="AlphaFoldDB" id="A0A9D1Q0G7"/>
<dbReference type="EMBL" id="DXHS01000017">
    <property type="protein sequence ID" value="HIW01918.1"/>
    <property type="molecule type" value="Genomic_DNA"/>
</dbReference>